<dbReference type="InterPro" id="IPR003016">
    <property type="entry name" value="2-oxoA_DH_lipoyl-BS"/>
</dbReference>
<dbReference type="NCBIfam" id="TIGR00527">
    <property type="entry name" value="gcvH"/>
    <property type="match status" value="1"/>
</dbReference>
<dbReference type="Gene3D" id="2.40.50.100">
    <property type="match status" value="1"/>
</dbReference>
<proteinExistence type="inferred from homology"/>
<evidence type="ECO:0000313" key="6">
    <source>
        <dbReference type="EMBL" id="RLE52384.1"/>
    </source>
</evidence>
<dbReference type="PROSITE" id="PS50968">
    <property type="entry name" value="BIOTINYL_LIPOYL"/>
    <property type="match status" value="1"/>
</dbReference>
<evidence type="ECO:0000313" key="7">
    <source>
        <dbReference type="Proteomes" id="UP000268446"/>
    </source>
</evidence>
<dbReference type="GO" id="GO:0005960">
    <property type="term" value="C:glycine cleavage complex"/>
    <property type="evidence" value="ECO:0007669"/>
    <property type="project" value="InterPro"/>
</dbReference>
<sequence>MKVNEYEVKEDLYYTKEHEWAKIEGEYVRIGITDYAQKQLRDIVYVELPEVGKKVGKMGVIGTVESVKAVSEVYSPVSGEVVEVNLELENSPELINQDPYGEGWIALIKPTNLEEELKELMKAEDYLEYLKKEIEEH</sequence>
<organism evidence="6 7">
    <name type="scientific">Thermoproteota archaeon</name>
    <dbReference type="NCBI Taxonomy" id="2056631"/>
    <lineage>
        <taxon>Archaea</taxon>
        <taxon>Thermoproteota</taxon>
    </lineage>
</organism>
<comment type="function">
    <text evidence="3">The glycine cleavage system catalyzes the degradation of glycine. The H protein shuttles the methylamine group of glycine from the P protein to the T protein.</text>
</comment>
<dbReference type="NCBIfam" id="NF002270">
    <property type="entry name" value="PRK01202.1"/>
    <property type="match status" value="1"/>
</dbReference>
<comment type="caution">
    <text evidence="6">The sequence shown here is derived from an EMBL/GenBank/DDBJ whole genome shotgun (WGS) entry which is preliminary data.</text>
</comment>
<dbReference type="GO" id="GO:0019464">
    <property type="term" value="P:glycine decarboxylation via glycine cleavage system"/>
    <property type="evidence" value="ECO:0007669"/>
    <property type="project" value="UniProtKB-UniRule"/>
</dbReference>
<evidence type="ECO:0000256" key="2">
    <source>
        <dbReference type="ARBA" id="ARBA00022823"/>
    </source>
</evidence>
<comment type="similarity">
    <text evidence="1 3">Belongs to the GcvH family.</text>
</comment>
<dbReference type="InterPro" id="IPR011053">
    <property type="entry name" value="Single_hybrid_motif"/>
</dbReference>
<dbReference type="AlphaFoldDB" id="A0A497EYB3"/>
<dbReference type="GO" id="GO:0009249">
    <property type="term" value="P:protein lipoylation"/>
    <property type="evidence" value="ECO:0007669"/>
    <property type="project" value="TreeGrafter"/>
</dbReference>
<protein>
    <recommendedName>
        <fullName evidence="3">Probable glycine cleavage system H protein</fullName>
    </recommendedName>
</protein>
<gene>
    <name evidence="3 6" type="primary">gcvH</name>
    <name evidence="6" type="ORF">DRJ20_00010</name>
</gene>
<evidence type="ECO:0000256" key="1">
    <source>
        <dbReference type="ARBA" id="ARBA00009249"/>
    </source>
</evidence>
<dbReference type="PROSITE" id="PS00189">
    <property type="entry name" value="LIPOYL"/>
    <property type="match status" value="1"/>
</dbReference>
<dbReference type="SUPFAM" id="SSF51230">
    <property type="entry name" value="Single hybrid motif"/>
    <property type="match status" value="1"/>
</dbReference>
<evidence type="ECO:0000256" key="4">
    <source>
        <dbReference type="PIRSR" id="PIRSR617453-50"/>
    </source>
</evidence>
<dbReference type="PANTHER" id="PTHR11715:SF3">
    <property type="entry name" value="GLYCINE CLEAVAGE SYSTEM H PROTEIN-RELATED"/>
    <property type="match status" value="1"/>
</dbReference>
<evidence type="ECO:0000259" key="5">
    <source>
        <dbReference type="PROSITE" id="PS50968"/>
    </source>
</evidence>
<comment type="subunit">
    <text evidence="3">The glycine cleavage system is composed of four proteins: P, T, L and H.</text>
</comment>
<dbReference type="InterPro" id="IPR000089">
    <property type="entry name" value="Biotin_lipoyl"/>
</dbReference>
<dbReference type="InterPro" id="IPR017453">
    <property type="entry name" value="GCV_H_sub"/>
</dbReference>
<dbReference type="InterPro" id="IPR033753">
    <property type="entry name" value="GCV_H/Fam206"/>
</dbReference>
<dbReference type="GO" id="GO:0005737">
    <property type="term" value="C:cytoplasm"/>
    <property type="evidence" value="ECO:0007669"/>
    <property type="project" value="TreeGrafter"/>
</dbReference>
<accession>A0A497EYB3</accession>
<dbReference type="Pfam" id="PF01597">
    <property type="entry name" value="GCV_H"/>
    <property type="match status" value="1"/>
</dbReference>
<dbReference type="InterPro" id="IPR002930">
    <property type="entry name" value="GCV_H"/>
</dbReference>
<feature type="modified residue" description="N6-lipoyllysine" evidence="3 4">
    <location>
        <position position="68"/>
    </location>
</feature>
<name>A0A497EYB3_9CREN</name>
<reference evidence="6 7" key="1">
    <citation type="submission" date="2018-06" db="EMBL/GenBank/DDBJ databases">
        <title>Extensive metabolic versatility and redundancy in microbially diverse, dynamic hydrothermal sediments.</title>
        <authorList>
            <person name="Dombrowski N."/>
            <person name="Teske A."/>
            <person name="Baker B.J."/>
        </authorList>
    </citation>
    <scope>NUCLEOTIDE SEQUENCE [LARGE SCALE GENOMIC DNA]</scope>
    <source>
        <strain evidence="6">B29_G17</strain>
    </source>
</reference>
<dbReference type="PANTHER" id="PTHR11715">
    <property type="entry name" value="GLYCINE CLEAVAGE SYSTEM H PROTEIN"/>
    <property type="match status" value="1"/>
</dbReference>
<dbReference type="CDD" id="cd06848">
    <property type="entry name" value="GCS_H"/>
    <property type="match status" value="1"/>
</dbReference>
<keyword evidence="2 3" id="KW-0450">Lipoyl</keyword>
<dbReference type="HAMAP" id="MF_00272">
    <property type="entry name" value="GcvH"/>
    <property type="match status" value="1"/>
</dbReference>
<feature type="domain" description="Lipoyl-binding" evidence="5">
    <location>
        <begin position="27"/>
        <end position="109"/>
    </location>
</feature>
<dbReference type="EMBL" id="QMQZ01000001">
    <property type="protein sequence ID" value="RLE52384.1"/>
    <property type="molecule type" value="Genomic_DNA"/>
</dbReference>
<dbReference type="Proteomes" id="UP000268446">
    <property type="component" value="Unassembled WGS sequence"/>
</dbReference>
<comment type="cofactor">
    <cofactor evidence="3">
        <name>(R)-lipoate</name>
        <dbReference type="ChEBI" id="CHEBI:83088"/>
    </cofactor>
    <text evidence="3">Binds 1 lipoyl cofactor covalently.</text>
</comment>
<evidence type="ECO:0000256" key="3">
    <source>
        <dbReference type="HAMAP-Rule" id="MF_00272"/>
    </source>
</evidence>